<protein>
    <submittedName>
        <fullName evidence="14">Mono/diheme cytochrome c family protein</fullName>
        <ecNumber evidence="14">1.1.5.5</ecNumber>
    </submittedName>
</protein>
<dbReference type="InterPro" id="IPR009056">
    <property type="entry name" value="Cyt_c-like_dom"/>
</dbReference>
<feature type="binding site" description="covalent" evidence="9">
    <location>
        <position position="205"/>
    </location>
    <ligand>
        <name>heme c</name>
        <dbReference type="ChEBI" id="CHEBI:61717"/>
        <label>2</label>
    </ligand>
</feature>
<dbReference type="EC" id="1.1.5.5" evidence="14"/>
<feature type="binding site" description="axial binding residue" evidence="10">
    <location>
        <position position="343"/>
    </location>
    <ligand>
        <name>heme c</name>
        <dbReference type="ChEBI" id="CHEBI:61717"/>
        <label>3</label>
    </ligand>
    <ligandPart>
        <name>Fe</name>
        <dbReference type="ChEBI" id="CHEBI:18248"/>
    </ligandPart>
</feature>
<dbReference type="Proteomes" id="UP001245184">
    <property type="component" value="Unassembled WGS sequence"/>
</dbReference>
<evidence type="ECO:0000313" key="14">
    <source>
        <dbReference type="EMBL" id="MDR6205958.1"/>
    </source>
</evidence>
<accession>A0ABD5CKU2</accession>
<name>A0ABD5CKU2_9BURK</name>
<evidence type="ECO:0000256" key="8">
    <source>
        <dbReference type="ARBA" id="ARBA00023136"/>
    </source>
</evidence>
<keyword evidence="3 9" id="KW-0349">Heme</keyword>
<feature type="domain" description="Cytochrome c" evidence="13">
    <location>
        <begin position="326"/>
        <end position="416"/>
    </location>
</feature>
<comment type="caution">
    <text evidence="14">The sequence shown here is derived from an EMBL/GenBank/DDBJ whole genome shotgun (WGS) entry which is preliminary data.</text>
</comment>
<keyword evidence="5 12" id="KW-0732">Signal</keyword>
<evidence type="ECO:0000256" key="5">
    <source>
        <dbReference type="ARBA" id="ARBA00022729"/>
    </source>
</evidence>
<dbReference type="InterPro" id="IPR051459">
    <property type="entry name" value="Cytochrome_c-type_DH"/>
</dbReference>
<dbReference type="PANTHER" id="PTHR35008:SF8">
    <property type="entry name" value="ALCOHOL DEHYDROGENASE CYTOCHROME C SUBUNIT"/>
    <property type="match status" value="1"/>
</dbReference>
<dbReference type="GO" id="GO:0016491">
    <property type="term" value="F:oxidoreductase activity"/>
    <property type="evidence" value="ECO:0007669"/>
    <property type="project" value="UniProtKB-KW"/>
</dbReference>
<dbReference type="PANTHER" id="PTHR35008">
    <property type="entry name" value="BLL4482 PROTEIN-RELATED"/>
    <property type="match status" value="1"/>
</dbReference>
<evidence type="ECO:0000259" key="13">
    <source>
        <dbReference type="PROSITE" id="PS51007"/>
    </source>
</evidence>
<evidence type="ECO:0000256" key="1">
    <source>
        <dbReference type="ARBA" id="ARBA00004236"/>
    </source>
</evidence>
<evidence type="ECO:0000256" key="2">
    <source>
        <dbReference type="ARBA" id="ARBA00022475"/>
    </source>
</evidence>
<proteinExistence type="predicted"/>
<dbReference type="GO" id="GO:0005886">
    <property type="term" value="C:plasma membrane"/>
    <property type="evidence" value="ECO:0007669"/>
    <property type="project" value="UniProtKB-SubCell"/>
</dbReference>
<reference evidence="14 15" key="1">
    <citation type="submission" date="2023-08" db="EMBL/GenBank/DDBJ databases">
        <title>Genome sequencing of plant associated microbes to promote plant fitness in Sorghum bicolor and Oryza sativa.</title>
        <authorList>
            <person name="Coleman-Derr D."/>
        </authorList>
    </citation>
    <scope>NUCLEOTIDE SEQUENCE [LARGE SCALE GENOMIC DNA]</scope>
    <source>
        <strain evidence="14 15">SLBN-33</strain>
    </source>
</reference>
<feature type="binding site" description="covalent" evidence="9">
    <location>
        <position position="202"/>
    </location>
    <ligand>
        <name>heme c</name>
        <dbReference type="ChEBI" id="CHEBI:61717"/>
        <label>2</label>
    </ligand>
</feature>
<evidence type="ECO:0000256" key="3">
    <source>
        <dbReference type="ARBA" id="ARBA00022617"/>
    </source>
</evidence>
<feature type="binding site" description="covalent" evidence="9">
    <location>
        <position position="339"/>
    </location>
    <ligand>
        <name>heme c</name>
        <dbReference type="ChEBI" id="CHEBI:61717"/>
        <label>3</label>
    </ligand>
</feature>
<dbReference type="Gene3D" id="1.10.760.10">
    <property type="entry name" value="Cytochrome c-like domain"/>
    <property type="match status" value="3"/>
</dbReference>
<keyword evidence="8" id="KW-0472">Membrane</keyword>
<sequence length="437" mass="46850">MTRRFTYRALGATAMLCVLGVLHVSPQQRACAQQSQAADAALVARGDYLAKASDCAGCHTAVGGPAYGGGLGLTSPFGTIVSSNISPDKRYGIGAFSYEDFARSVREGVSPGNKRLYPAMPYASFAKMSDDDMRALYAYFMHGVKPVPEPAPPTKVPFPFNQRWVLYFWQQLFAPKEPYRPKPGRDAQWNRGAFLVQGPGHCGACHTPRGLGFQERGYDETSSTYLSGGVNDNWFAPNLTGDPGSGLGRIGEKDLAAFLKTGHGAGLAAFGSMVEQVEDSTQYLTDDDALAMAHYLKSLPAQKPSGRYDPHAQPDLPTRNGNRVDAPQSVGARVYVSFCAQCHGAEGAGVPNVFPRLAGNPSVITEDTTSLIRLMVEGGNSPATIGGPPRQAMPGFAQTLTNAQMASVLSWIRSSWGNDARPVTANDIQSLRKKLHK</sequence>
<dbReference type="Pfam" id="PF00034">
    <property type="entry name" value="Cytochrom_C"/>
    <property type="match status" value="3"/>
</dbReference>
<keyword evidence="4 10" id="KW-0479">Metal-binding</keyword>
<feature type="signal peptide" evidence="12">
    <location>
        <begin position="1"/>
        <end position="30"/>
    </location>
</feature>
<evidence type="ECO:0000256" key="9">
    <source>
        <dbReference type="PIRSR" id="PIRSR000018-50"/>
    </source>
</evidence>
<dbReference type="PROSITE" id="PS51007">
    <property type="entry name" value="CYTC"/>
    <property type="match status" value="3"/>
</dbReference>
<keyword evidence="14" id="KW-0560">Oxidoreductase</keyword>
<evidence type="ECO:0000256" key="10">
    <source>
        <dbReference type="PIRSR" id="PIRSR000018-51"/>
    </source>
</evidence>
<evidence type="ECO:0000256" key="11">
    <source>
        <dbReference type="SAM" id="MobiDB-lite"/>
    </source>
</evidence>
<dbReference type="GO" id="GO:0046872">
    <property type="term" value="F:metal ion binding"/>
    <property type="evidence" value="ECO:0007669"/>
    <property type="project" value="UniProtKB-KW"/>
</dbReference>
<comment type="cofactor">
    <cofactor evidence="9">
        <name>heme c</name>
        <dbReference type="ChEBI" id="CHEBI:61717"/>
    </cofactor>
    <text evidence="9">Binds 3 heme c groups covalently per subunit.</text>
</comment>
<feature type="binding site" description="covalent" evidence="9">
    <location>
        <position position="55"/>
    </location>
    <ligand>
        <name>heme c</name>
        <dbReference type="ChEBI" id="CHEBI:61717"/>
        <label>1</label>
    </ligand>
</feature>
<gene>
    <name evidence="14" type="ORF">QF025_004678</name>
</gene>
<dbReference type="InterPro" id="IPR014353">
    <property type="entry name" value="Membr-bd_ADH_cyt_c"/>
</dbReference>
<evidence type="ECO:0000256" key="12">
    <source>
        <dbReference type="SAM" id="SignalP"/>
    </source>
</evidence>
<evidence type="ECO:0000256" key="4">
    <source>
        <dbReference type="ARBA" id="ARBA00022723"/>
    </source>
</evidence>
<feature type="binding site" description="axial binding residue" evidence="10">
    <location>
        <position position="206"/>
    </location>
    <ligand>
        <name>heme c</name>
        <dbReference type="ChEBI" id="CHEBI:61717"/>
        <label>2</label>
    </ligand>
    <ligandPart>
        <name>Fe</name>
        <dbReference type="ChEBI" id="CHEBI:18248"/>
    </ligandPart>
</feature>
<keyword evidence="6" id="KW-0677">Repeat</keyword>
<feature type="binding site" description="axial binding residue" evidence="10">
    <location>
        <position position="59"/>
    </location>
    <ligand>
        <name>heme c</name>
        <dbReference type="ChEBI" id="CHEBI:61717"/>
        <label>1</label>
    </ligand>
    <ligandPart>
        <name>Fe</name>
        <dbReference type="ChEBI" id="CHEBI:18248"/>
    </ligandPart>
</feature>
<dbReference type="EMBL" id="JAVIZN010000002">
    <property type="protein sequence ID" value="MDR6205958.1"/>
    <property type="molecule type" value="Genomic_DNA"/>
</dbReference>
<keyword evidence="7 10" id="KW-0408">Iron</keyword>
<dbReference type="AlphaFoldDB" id="A0ABD5CKU2"/>
<feature type="binding site" description="covalent" evidence="9">
    <location>
        <position position="342"/>
    </location>
    <ligand>
        <name>heme c</name>
        <dbReference type="ChEBI" id="CHEBI:61717"/>
        <label>3</label>
    </ligand>
</feature>
<keyword evidence="2" id="KW-1003">Cell membrane</keyword>
<organism evidence="14 15">
    <name type="scientific">Paraburkholderia graminis</name>
    <dbReference type="NCBI Taxonomy" id="60548"/>
    <lineage>
        <taxon>Bacteria</taxon>
        <taxon>Pseudomonadati</taxon>
        <taxon>Pseudomonadota</taxon>
        <taxon>Betaproteobacteria</taxon>
        <taxon>Burkholderiales</taxon>
        <taxon>Burkholderiaceae</taxon>
        <taxon>Paraburkholderia</taxon>
    </lineage>
</organism>
<dbReference type="PIRSF" id="PIRSF000018">
    <property type="entry name" value="Mb_ADH_cyt_c"/>
    <property type="match status" value="1"/>
</dbReference>
<feature type="binding site" description="covalent" evidence="9">
    <location>
        <position position="58"/>
    </location>
    <ligand>
        <name>heme c</name>
        <dbReference type="ChEBI" id="CHEBI:61717"/>
        <label>1</label>
    </ligand>
</feature>
<feature type="region of interest" description="Disordered" evidence="11">
    <location>
        <begin position="301"/>
        <end position="322"/>
    </location>
</feature>
<dbReference type="RefSeq" id="WP_029966245.1">
    <property type="nucleotide sequence ID" value="NZ_ATXV01000001.1"/>
</dbReference>
<feature type="domain" description="Cytochrome c" evidence="13">
    <location>
        <begin position="41"/>
        <end position="144"/>
    </location>
</feature>
<evidence type="ECO:0000256" key="7">
    <source>
        <dbReference type="ARBA" id="ARBA00023004"/>
    </source>
</evidence>
<dbReference type="InterPro" id="IPR036909">
    <property type="entry name" value="Cyt_c-like_dom_sf"/>
</dbReference>
<evidence type="ECO:0000256" key="6">
    <source>
        <dbReference type="ARBA" id="ARBA00022737"/>
    </source>
</evidence>
<feature type="chain" id="PRO_5044869355" evidence="12">
    <location>
        <begin position="31"/>
        <end position="437"/>
    </location>
</feature>
<evidence type="ECO:0000313" key="15">
    <source>
        <dbReference type="Proteomes" id="UP001245184"/>
    </source>
</evidence>
<feature type="domain" description="Cytochrome c" evidence="13">
    <location>
        <begin position="187"/>
        <end position="300"/>
    </location>
</feature>
<comment type="subcellular location">
    <subcellularLocation>
        <location evidence="1">Cell membrane</location>
    </subcellularLocation>
</comment>
<dbReference type="SUPFAM" id="SSF46626">
    <property type="entry name" value="Cytochrome c"/>
    <property type="match status" value="3"/>
</dbReference>